<reference evidence="2 3" key="1">
    <citation type="submission" date="2020-04" db="EMBL/GenBank/DDBJ databases">
        <title>Genome sequencing of novel species.</title>
        <authorList>
            <person name="Heo J."/>
            <person name="Kim S.-J."/>
            <person name="Kim J.-S."/>
            <person name="Hong S.-B."/>
            <person name="Kwon S.-W."/>
        </authorList>
    </citation>
    <scope>NUCLEOTIDE SEQUENCE [LARGE SCALE GENOMIC DNA]</scope>
    <source>
        <strain evidence="2 3">GN2-R2</strain>
    </source>
</reference>
<name>A0A7Z2VZG6_9BURK</name>
<accession>A0A7Z2VZG6</accession>
<proteinExistence type="predicted"/>
<dbReference type="KEGG" id="mfy:HH212_21515"/>
<feature type="compositionally biased region" description="Low complexity" evidence="1">
    <location>
        <begin position="83"/>
        <end position="97"/>
    </location>
</feature>
<dbReference type="EMBL" id="CP051685">
    <property type="protein sequence ID" value="QJE02281.1"/>
    <property type="molecule type" value="Genomic_DNA"/>
</dbReference>
<dbReference type="AlphaFoldDB" id="A0A7Z2VZG6"/>
<feature type="region of interest" description="Disordered" evidence="1">
    <location>
        <begin position="1"/>
        <end position="122"/>
    </location>
</feature>
<sequence length="122" mass="11686">MASTDQNGQQSGQPATSANDQRSENLLPADAGTGDAGTSDANTNAVGSGANAGDGRFEVAEEVNADQQSDATRRVGKGPQGNAADALAASLTDDAASPVPGSSDGSNPAAGDPGAGDKKAGS</sequence>
<dbReference type="Proteomes" id="UP000502415">
    <property type="component" value="Chromosome"/>
</dbReference>
<dbReference type="RefSeq" id="WP_170204368.1">
    <property type="nucleotide sequence ID" value="NZ_CP051685.1"/>
</dbReference>
<organism evidence="2 3">
    <name type="scientific">Massilia forsythiae</name>
    <dbReference type="NCBI Taxonomy" id="2728020"/>
    <lineage>
        <taxon>Bacteria</taxon>
        <taxon>Pseudomonadati</taxon>
        <taxon>Pseudomonadota</taxon>
        <taxon>Betaproteobacteria</taxon>
        <taxon>Burkholderiales</taxon>
        <taxon>Oxalobacteraceae</taxon>
        <taxon>Telluria group</taxon>
        <taxon>Massilia</taxon>
    </lineage>
</organism>
<protein>
    <submittedName>
        <fullName evidence="2">Uncharacterized protein</fullName>
    </submittedName>
</protein>
<keyword evidence="3" id="KW-1185">Reference proteome</keyword>
<evidence type="ECO:0000256" key="1">
    <source>
        <dbReference type="SAM" id="MobiDB-lite"/>
    </source>
</evidence>
<feature type="compositionally biased region" description="Polar residues" evidence="1">
    <location>
        <begin position="1"/>
        <end position="20"/>
    </location>
</feature>
<evidence type="ECO:0000313" key="3">
    <source>
        <dbReference type="Proteomes" id="UP000502415"/>
    </source>
</evidence>
<gene>
    <name evidence="2" type="ORF">HH212_21515</name>
</gene>
<evidence type="ECO:0000313" key="2">
    <source>
        <dbReference type="EMBL" id="QJE02281.1"/>
    </source>
</evidence>